<proteinExistence type="predicted"/>
<sequence length="139" mass="15382">MLVALSERTSFTAVIISVIVIKLKRQNTGPSIRETTVTATTTIMTAEPLTYTSVSITPTGIVLGMSTQFATDITYALCFALDALRLNIYLPVGYFESNYFGWTLNETTTCNQAKIWYEKKQYDRIKANCTDGVLNKGGT</sequence>
<dbReference type="Proteomes" id="UP000663828">
    <property type="component" value="Unassembled WGS sequence"/>
</dbReference>
<reference evidence="1" key="1">
    <citation type="submission" date="2021-02" db="EMBL/GenBank/DDBJ databases">
        <authorList>
            <person name="Nowell W R."/>
        </authorList>
    </citation>
    <scope>NUCLEOTIDE SEQUENCE</scope>
</reference>
<gene>
    <name evidence="1" type="ORF">XAT740_LOCUS24403</name>
</gene>
<comment type="caution">
    <text evidence="1">The sequence shown here is derived from an EMBL/GenBank/DDBJ whole genome shotgun (WGS) entry which is preliminary data.</text>
</comment>
<evidence type="ECO:0000313" key="2">
    <source>
        <dbReference type="Proteomes" id="UP000663828"/>
    </source>
</evidence>
<name>A0A814XDU1_ADIRI</name>
<accession>A0A814XDU1</accession>
<organism evidence="1 2">
    <name type="scientific">Adineta ricciae</name>
    <name type="common">Rotifer</name>
    <dbReference type="NCBI Taxonomy" id="249248"/>
    <lineage>
        <taxon>Eukaryota</taxon>
        <taxon>Metazoa</taxon>
        <taxon>Spiralia</taxon>
        <taxon>Gnathifera</taxon>
        <taxon>Rotifera</taxon>
        <taxon>Eurotatoria</taxon>
        <taxon>Bdelloidea</taxon>
        <taxon>Adinetida</taxon>
        <taxon>Adinetidae</taxon>
        <taxon>Adineta</taxon>
    </lineage>
</organism>
<protein>
    <submittedName>
        <fullName evidence="1">Uncharacterized protein</fullName>
    </submittedName>
</protein>
<evidence type="ECO:0000313" key="1">
    <source>
        <dbReference type="EMBL" id="CAF1215057.1"/>
    </source>
</evidence>
<dbReference type="EMBL" id="CAJNOR010001885">
    <property type="protein sequence ID" value="CAF1215057.1"/>
    <property type="molecule type" value="Genomic_DNA"/>
</dbReference>
<keyword evidence="2" id="KW-1185">Reference proteome</keyword>
<dbReference type="AlphaFoldDB" id="A0A814XDU1"/>